<reference evidence="10 11" key="1">
    <citation type="submission" date="2019-12" db="EMBL/GenBank/DDBJ databases">
        <title>Defluviitalea raffinosedens, isolated from a biogas fermenter, genome sequencing and characterization.</title>
        <authorList>
            <person name="Rettenmaier R."/>
            <person name="Schneider M."/>
            <person name="Neuhaus K."/>
            <person name="Liebl W."/>
            <person name="Zverlov V."/>
        </authorList>
    </citation>
    <scope>NUCLEOTIDE SEQUENCE [LARGE SCALE GENOMIC DNA]</scope>
    <source>
        <strain evidence="10 11">249c-K6</strain>
    </source>
</reference>
<evidence type="ECO:0000256" key="1">
    <source>
        <dbReference type="ARBA" id="ARBA00004651"/>
    </source>
</evidence>
<dbReference type="InterPro" id="IPR050250">
    <property type="entry name" value="Macrolide_Exporter_MacB"/>
</dbReference>
<dbReference type="Pfam" id="PF02687">
    <property type="entry name" value="FtsX"/>
    <property type="match status" value="2"/>
</dbReference>
<evidence type="ECO:0000313" key="10">
    <source>
        <dbReference type="EMBL" id="KAE9634965.1"/>
    </source>
</evidence>
<evidence type="ECO:0000256" key="4">
    <source>
        <dbReference type="ARBA" id="ARBA00022989"/>
    </source>
</evidence>
<evidence type="ECO:0000256" key="2">
    <source>
        <dbReference type="ARBA" id="ARBA00022475"/>
    </source>
</evidence>
<dbReference type="AlphaFoldDB" id="A0A7C8HEX2"/>
<feature type="transmembrane region" description="Helical" evidence="7">
    <location>
        <begin position="282"/>
        <end position="306"/>
    </location>
</feature>
<comment type="similarity">
    <text evidence="6">Belongs to the ABC-4 integral membrane protein family.</text>
</comment>
<feature type="domain" description="ABC3 transporter permease C-terminal" evidence="8">
    <location>
        <begin position="744"/>
        <end position="861"/>
    </location>
</feature>
<keyword evidence="3 7" id="KW-0812">Transmembrane</keyword>
<keyword evidence="4 7" id="KW-1133">Transmembrane helix</keyword>
<feature type="transmembrane region" description="Helical" evidence="7">
    <location>
        <begin position="380"/>
        <end position="404"/>
    </location>
</feature>
<evidence type="ECO:0000259" key="8">
    <source>
        <dbReference type="Pfam" id="PF02687"/>
    </source>
</evidence>
<dbReference type="RefSeq" id="WP_158740052.1">
    <property type="nucleotide sequence ID" value="NZ_WSLF01000004.1"/>
</dbReference>
<proteinExistence type="inferred from homology"/>
<feature type="transmembrane region" description="Helical" evidence="7">
    <location>
        <begin position="20"/>
        <end position="44"/>
    </location>
</feature>
<dbReference type="Proteomes" id="UP000483018">
    <property type="component" value="Unassembled WGS sequence"/>
</dbReference>
<comment type="caution">
    <text evidence="10">The sequence shown here is derived from an EMBL/GenBank/DDBJ whole genome shotgun (WGS) entry which is preliminary data.</text>
</comment>
<dbReference type="InterPro" id="IPR003838">
    <property type="entry name" value="ABC3_permease_C"/>
</dbReference>
<keyword evidence="11" id="KW-1185">Reference proteome</keyword>
<protein>
    <submittedName>
        <fullName evidence="10">FtsX-like permease family protein</fullName>
    </submittedName>
</protein>
<dbReference type="Pfam" id="PF12704">
    <property type="entry name" value="MacB_PCD"/>
    <property type="match status" value="1"/>
</dbReference>
<organism evidence="10 11">
    <name type="scientific">Defluviitalea raffinosedens</name>
    <dbReference type="NCBI Taxonomy" id="1450156"/>
    <lineage>
        <taxon>Bacteria</taxon>
        <taxon>Bacillati</taxon>
        <taxon>Bacillota</taxon>
        <taxon>Clostridia</taxon>
        <taxon>Lachnospirales</taxon>
        <taxon>Defluviitaleaceae</taxon>
        <taxon>Defluviitalea</taxon>
    </lineage>
</organism>
<dbReference type="GO" id="GO:0022857">
    <property type="term" value="F:transmembrane transporter activity"/>
    <property type="evidence" value="ECO:0007669"/>
    <property type="project" value="TreeGrafter"/>
</dbReference>
<feature type="transmembrane region" description="Helical" evidence="7">
    <location>
        <begin position="735"/>
        <end position="767"/>
    </location>
</feature>
<feature type="transmembrane region" description="Helical" evidence="7">
    <location>
        <begin position="834"/>
        <end position="851"/>
    </location>
</feature>
<dbReference type="GO" id="GO:0005886">
    <property type="term" value="C:plasma membrane"/>
    <property type="evidence" value="ECO:0007669"/>
    <property type="project" value="UniProtKB-SubCell"/>
</dbReference>
<keyword evidence="2" id="KW-1003">Cell membrane</keyword>
<dbReference type="PANTHER" id="PTHR30572:SF4">
    <property type="entry name" value="ABC TRANSPORTER PERMEASE YTRF"/>
    <property type="match status" value="1"/>
</dbReference>
<dbReference type="InterPro" id="IPR025857">
    <property type="entry name" value="MacB_PCD"/>
</dbReference>
<feature type="domain" description="ABC3 transporter permease C-terminal" evidence="8">
    <location>
        <begin position="289"/>
        <end position="413"/>
    </location>
</feature>
<name>A0A7C8HEX2_9FIRM</name>
<evidence type="ECO:0000313" key="11">
    <source>
        <dbReference type="Proteomes" id="UP000483018"/>
    </source>
</evidence>
<feature type="domain" description="MacB-like periplasmic core" evidence="9">
    <location>
        <begin position="19"/>
        <end position="161"/>
    </location>
</feature>
<evidence type="ECO:0000256" key="6">
    <source>
        <dbReference type="ARBA" id="ARBA00038076"/>
    </source>
</evidence>
<keyword evidence="5 7" id="KW-0472">Membrane</keyword>
<accession>A0A7C8HEX2</accession>
<feature type="transmembrane region" description="Helical" evidence="7">
    <location>
        <begin position="335"/>
        <end position="368"/>
    </location>
</feature>
<evidence type="ECO:0000256" key="3">
    <source>
        <dbReference type="ARBA" id="ARBA00022692"/>
    </source>
</evidence>
<gene>
    <name evidence="10" type="ORF">GND95_06540</name>
</gene>
<dbReference type="OrthoDB" id="9793166at2"/>
<evidence type="ECO:0000256" key="7">
    <source>
        <dbReference type="SAM" id="Phobius"/>
    </source>
</evidence>
<evidence type="ECO:0000256" key="5">
    <source>
        <dbReference type="ARBA" id="ARBA00023136"/>
    </source>
</evidence>
<dbReference type="PANTHER" id="PTHR30572">
    <property type="entry name" value="MEMBRANE COMPONENT OF TRANSPORTER-RELATED"/>
    <property type="match status" value="1"/>
</dbReference>
<feature type="transmembrane region" description="Helical" evidence="7">
    <location>
        <begin position="459"/>
        <end position="479"/>
    </location>
</feature>
<comment type="subcellular location">
    <subcellularLocation>
        <location evidence="1">Cell membrane</location>
        <topology evidence="1">Multi-pass membrane protein</topology>
    </subcellularLocation>
</comment>
<dbReference type="EMBL" id="WSLF01000004">
    <property type="protein sequence ID" value="KAE9634965.1"/>
    <property type="molecule type" value="Genomic_DNA"/>
</dbReference>
<evidence type="ECO:0000259" key="9">
    <source>
        <dbReference type="Pfam" id="PF12704"/>
    </source>
</evidence>
<sequence length="870" mass="98794">MNIVNKLTLRQLQLNKKRTLVTIIGSIISVAMVTAVATLGISYLDLMRRQTIAEDGEWHILYKEVNQTQVEAIKNDGETKNLILERSLGYAPIESQNQNKPYIYLIAYNEEGFNQFPIELMEGRFPQNENEIVISEPILSNAKGSYRIGDVITLDIGQRHYIDDELKEVMLDQNFTLQRNSEGVEETFVKEFSKNYTIVGMIKRPEWEPAWSPGYTALSYVDEHVMTSKDMVNAYVILQHINDSIFDYGENFAEHNGIEAVSFNHSLLRYYGIIKDDELRLMLFKLSAIIIGIIMIGSVSLIYNAFAISVSERSRYLGMLSSVGATKKQKRDSVFFEGAVIGIISIPIGIIAGIAGLGITFICINPIIKSAMQLTEDFRVVVLPSSILITVIISALTIFISTYIPARKASNVSAIDAIHQVTDVKLTSKEVKTAKLTRKIFGIEGDLGLKNLKRNKRRYKATVFSLIISMVLFLVVSFFTSGLKKLVVITQHGINYDIQVTIQSENHEELENIINHINLLENITESTHIECFEAKTWVDEQYTADYLKEDPESKKENGKYLYTVYVNVLDDESLKAYAKEAGVNLDRLKDTTKPGAVIIDTAKYKNTEEDRYVESKMIKAREGLKLDLNYYDWSKEKDIPLESVEIITLTDKLPMGILPFRVYAGFNMIISKDVYDHFRDIAPLINQEAEHQLFLKSDNPLKLQEGIETIQNSTGPNYIDLINVFLIRQREEQTLLLMSVFTYAFILLITAICIANILNTVSTSIALRKREFAMLKSVGMTPKSFNKMIYYESIFYGLKALIYGLPISFAVMYLLHHTLMIKLSYRFSIPWDSVGIAISAVFIIVGMAMIYSSQKVKKENIIDVLKQDIV</sequence>
<feature type="transmembrane region" description="Helical" evidence="7">
    <location>
        <begin position="788"/>
        <end position="814"/>
    </location>
</feature>